<proteinExistence type="predicted"/>
<evidence type="ECO:0000313" key="3">
    <source>
        <dbReference type="Proteomes" id="UP000220914"/>
    </source>
</evidence>
<dbReference type="RefSeq" id="WP_097942883.1">
    <property type="nucleotide sequence ID" value="NZ_BLKS01000001.1"/>
</dbReference>
<reference evidence="1 4" key="2">
    <citation type="journal article" date="2019" name="Emerg. Microbes Infect.">
        <title>Comprehensive subspecies identification of 175 nontuberculous mycobacteria species based on 7547 genomic profiles.</title>
        <authorList>
            <person name="Matsumoto Y."/>
            <person name="Kinjo T."/>
            <person name="Motooka D."/>
            <person name="Nabeya D."/>
            <person name="Jung N."/>
            <person name="Uechi K."/>
            <person name="Horii T."/>
            <person name="Iida T."/>
            <person name="Fujita J."/>
            <person name="Nakamura S."/>
        </authorList>
    </citation>
    <scope>NUCLEOTIDE SEQUENCE [LARGE SCALE GENOMIC DNA]</scope>
    <source>
        <strain evidence="1 4">JCM 6377</strain>
    </source>
</reference>
<reference evidence="1" key="3">
    <citation type="submission" date="2020-02" db="EMBL/GenBank/DDBJ databases">
        <authorList>
            <person name="Matsumoto Y."/>
            <person name="Motooka D."/>
            <person name="Nakamura S."/>
        </authorList>
    </citation>
    <scope>NUCLEOTIDE SEQUENCE</scope>
    <source>
        <strain evidence="1">JCM 6377</strain>
    </source>
</reference>
<accession>A0A2A7MSD6</accession>
<gene>
    <name evidence="2" type="ORF">CQY20_25620</name>
    <name evidence="1" type="ORF">MAGR_14040</name>
</gene>
<organism evidence="2 3">
    <name type="scientific">Mycolicibacterium agri</name>
    <name type="common">Mycobacterium agri</name>
    <dbReference type="NCBI Taxonomy" id="36811"/>
    <lineage>
        <taxon>Bacteria</taxon>
        <taxon>Bacillati</taxon>
        <taxon>Actinomycetota</taxon>
        <taxon>Actinomycetes</taxon>
        <taxon>Mycobacteriales</taxon>
        <taxon>Mycobacteriaceae</taxon>
        <taxon>Mycolicibacterium</taxon>
    </lineage>
</organism>
<dbReference type="AlphaFoldDB" id="A0A2A7MSD6"/>
<comment type="caution">
    <text evidence="2">The sequence shown here is derived from an EMBL/GenBank/DDBJ whole genome shotgun (WGS) entry which is preliminary data.</text>
</comment>
<evidence type="ECO:0000313" key="4">
    <source>
        <dbReference type="Proteomes" id="UP000465302"/>
    </source>
</evidence>
<keyword evidence="3" id="KW-1185">Reference proteome</keyword>
<dbReference type="Proteomes" id="UP000465302">
    <property type="component" value="Unassembled WGS sequence"/>
</dbReference>
<name>A0A2A7MSD6_MYCAG</name>
<dbReference type="OrthoDB" id="4923808at2"/>
<sequence length="248" mass="26825">MNTQHTPRDAVAAVLTNPVLPDGDDERFAGFGVMGLPFESGHYLALRQFPTASFAPAYLSVWHRDPAGNWTFYATTPAEQSCARYFSSATDNEAVQCDIDIEWVTPWWFRVTIPGLLQWSVHVESTFASRMLSALADRLPESAWTNRSALGVIGRVAGTMLGAGDIRLAGAAPNGQRFMVAPRKVWAVAASRAVLGGEDLGPIGRLPQQARLADFRPPQTGICVIGTGHFENFDETVHVAAGDTARIG</sequence>
<dbReference type="EMBL" id="BLKS01000001">
    <property type="protein sequence ID" value="GFG49963.1"/>
    <property type="molecule type" value="Genomic_DNA"/>
</dbReference>
<protein>
    <submittedName>
        <fullName evidence="2">Uncharacterized protein</fullName>
    </submittedName>
</protein>
<dbReference type="EMBL" id="PDCP01000065">
    <property type="protein sequence ID" value="PEG34413.1"/>
    <property type="molecule type" value="Genomic_DNA"/>
</dbReference>
<evidence type="ECO:0000313" key="1">
    <source>
        <dbReference type="EMBL" id="GFG49963.1"/>
    </source>
</evidence>
<dbReference type="Proteomes" id="UP000220914">
    <property type="component" value="Unassembled WGS sequence"/>
</dbReference>
<reference evidence="2 3" key="1">
    <citation type="submission" date="2017-10" db="EMBL/GenBank/DDBJ databases">
        <title>The new phylogeny of genus Mycobacterium.</title>
        <authorList>
            <person name="Tortoli E."/>
            <person name="Trovato A."/>
            <person name="Cirillo D.M."/>
        </authorList>
    </citation>
    <scope>NUCLEOTIDE SEQUENCE [LARGE SCALE GENOMIC DNA]</scope>
    <source>
        <strain evidence="2 3">CCUG37673</strain>
    </source>
</reference>
<evidence type="ECO:0000313" key="2">
    <source>
        <dbReference type="EMBL" id="PEG34413.1"/>
    </source>
</evidence>